<keyword evidence="1" id="KW-0812">Transmembrane</keyword>
<keyword evidence="1" id="KW-1133">Transmembrane helix</keyword>
<feature type="transmembrane region" description="Helical" evidence="1">
    <location>
        <begin position="42"/>
        <end position="62"/>
    </location>
</feature>
<protein>
    <submittedName>
        <fullName evidence="2">Uncharacterized protein</fullName>
    </submittedName>
</protein>
<evidence type="ECO:0000313" key="3">
    <source>
        <dbReference type="Proteomes" id="UP001330434"/>
    </source>
</evidence>
<proteinExistence type="predicted"/>
<organism evidence="2 3">
    <name type="scientific">Candidatus Bealeia paramacronuclearis</name>
    <dbReference type="NCBI Taxonomy" id="1921001"/>
    <lineage>
        <taxon>Bacteria</taxon>
        <taxon>Pseudomonadati</taxon>
        <taxon>Pseudomonadota</taxon>
        <taxon>Alphaproteobacteria</taxon>
        <taxon>Holosporales</taxon>
        <taxon>Holosporaceae</taxon>
        <taxon>Candidatus Bealeia</taxon>
    </lineage>
</organism>
<keyword evidence="3" id="KW-1185">Reference proteome</keyword>
<name>A0ABZ2C2N3_9PROT</name>
<sequence>MAAKKKMPTPPKKQDARDQKISKILSRSIPVNDNKSTSFRTIVYAVMALIGAVMLISIFFSYPY</sequence>
<dbReference type="Proteomes" id="UP001330434">
    <property type="component" value="Chromosome"/>
</dbReference>
<dbReference type="EMBL" id="CP133270">
    <property type="protein sequence ID" value="WVX66502.1"/>
    <property type="molecule type" value="Genomic_DNA"/>
</dbReference>
<gene>
    <name evidence="2" type="ORF">Bealeia1_00681</name>
</gene>
<keyword evidence="1" id="KW-0472">Membrane</keyword>
<dbReference type="RefSeq" id="WP_331255362.1">
    <property type="nucleotide sequence ID" value="NZ_CP133270.1"/>
</dbReference>
<evidence type="ECO:0000256" key="1">
    <source>
        <dbReference type="SAM" id="Phobius"/>
    </source>
</evidence>
<reference evidence="2 3" key="1">
    <citation type="journal article" date="2024" name="Environ. Microbiol.">
        <title>Novel evolutionary insights on the interactions of the Holosporales (Alphaproteobacteria) with eukaryotic hosts from comparative genomics.</title>
        <authorList>
            <person name="Giovannini M."/>
            <person name="Petroni G."/>
            <person name="Castelli M."/>
        </authorList>
    </citation>
    <scope>NUCLEOTIDE SEQUENCE [LARGE SCALE GENOMIC DNA]</scope>
    <source>
        <strain evidence="2 3">US_Bl 15I1</strain>
    </source>
</reference>
<evidence type="ECO:0000313" key="2">
    <source>
        <dbReference type="EMBL" id="WVX66502.1"/>
    </source>
</evidence>
<accession>A0ABZ2C2N3</accession>